<evidence type="ECO:0000256" key="4">
    <source>
        <dbReference type="ARBA" id="ARBA00023136"/>
    </source>
</evidence>
<dbReference type="InterPro" id="IPR004864">
    <property type="entry name" value="LEA_2"/>
</dbReference>
<evidence type="ECO:0000313" key="8">
    <source>
        <dbReference type="Proteomes" id="UP001642360"/>
    </source>
</evidence>
<keyword evidence="3 5" id="KW-1133">Transmembrane helix</keyword>
<dbReference type="AlphaFoldDB" id="A0ABC8RJB3"/>
<dbReference type="GO" id="GO:0016020">
    <property type="term" value="C:membrane"/>
    <property type="evidence" value="ECO:0007669"/>
    <property type="project" value="UniProtKB-SubCell"/>
</dbReference>
<accession>A0ABC8RJB3</accession>
<dbReference type="Gene3D" id="2.60.40.1820">
    <property type="match status" value="1"/>
</dbReference>
<evidence type="ECO:0000259" key="6">
    <source>
        <dbReference type="Pfam" id="PF03168"/>
    </source>
</evidence>
<evidence type="ECO:0000256" key="2">
    <source>
        <dbReference type="ARBA" id="ARBA00022692"/>
    </source>
</evidence>
<reference evidence="7 8" key="1">
    <citation type="submission" date="2024-02" db="EMBL/GenBank/DDBJ databases">
        <authorList>
            <person name="Vignale AGUSTIN F."/>
            <person name="Sosa J E."/>
            <person name="Modenutti C."/>
        </authorList>
    </citation>
    <scope>NUCLEOTIDE SEQUENCE [LARGE SCALE GENOMIC DNA]</scope>
</reference>
<evidence type="ECO:0000256" key="1">
    <source>
        <dbReference type="ARBA" id="ARBA00004167"/>
    </source>
</evidence>
<keyword evidence="2 5" id="KW-0812">Transmembrane</keyword>
<comment type="caution">
    <text evidence="7">The sequence shown here is derived from an EMBL/GenBank/DDBJ whole genome shotgun (WGS) entry which is preliminary data.</text>
</comment>
<comment type="subcellular location">
    <subcellularLocation>
        <location evidence="1">Membrane</location>
        <topology evidence="1">Single-pass membrane protein</topology>
    </subcellularLocation>
</comment>
<dbReference type="Pfam" id="PF03168">
    <property type="entry name" value="LEA_2"/>
    <property type="match status" value="1"/>
</dbReference>
<feature type="domain" description="Late embryogenesis abundant protein LEA-2 subgroup" evidence="6">
    <location>
        <begin position="230"/>
        <end position="327"/>
    </location>
</feature>
<evidence type="ECO:0000313" key="7">
    <source>
        <dbReference type="EMBL" id="CAK9145054.1"/>
    </source>
</evidence>
<sequence length="348" mass="39790">MQQLWIDLHKRILAIDFAWYCSSFEDQIQINENFNKVVLLHEPFAGPISFRASHSDSISKKHNHSNPNTNAYSAGSLLVHVLLQYLEIFLHTISPKMLPAPPPPPLLLPLPPPPQKQAKQSPLKQIVESKQTRNQLTLPLDVPYHNTMKTRDKPILRPPRRTNPIVWCGAILCLIFSLLLIFFGIATLIIFVGIKPRNPVFDIPSASLDVIYFDSPTYFNGDFAFLANFTNPNRKIDVRFEYLDIELYFSDSPIATRVLQPFRQRPGETRLVSVHLISSLVYLPPNLAMELQKQVQCDRISYNVRATFRVKVNLGLISFNYHLHGRCQLEMTGPPTGILVSRSCRTKR</sequence>
<dbReference type="PANTHER" id="PTHR31234">
    <property type="entry name" value="LATE EMBRYOGENESIS ABUNDANT (LEA) HYDROXYPROLINE-RICH GLYCOPROTEIN FAMILY"/>
    <property type="match status" value="1"/>
</dbReference>
<name>A0ABC8RJB3_9AQUA</name>
<evidence type="ECO:0000256" key="3">
    <source>
        <dbReference type="ARBA" id="ARBA00022989"/>
    </source>
</evidence>
<dbReference type="EMBL" id="CAUOFW020001458">
    <property type="protein sequence ID" value="CAK9145054.1"/>
    <property type="molecule type" value="Genomic_DNA"/>
</dbReference>
<gene>
    <name evidence="7" type="ORF">ILEXP_LOCUS12848</name>
</gene>
<dbReference type="PANTHER" id="PTHR31234:SF42">
    <property type="entry name" value="LATE EMBRYOGENESIS ABUNDANT (LEA) HYDROXYPROLINE-RICH GLYCOPROTEIN FAMILY"/>
    <property type="match status" value="1"/>
</dbReference>
<evidence type="ECO:0000256" key="5">
    <source>
        <dbReference type="SAM" id="Phobius"/>
    </source>
</evidence>
<keyword evidence="4 5" id="KW-0472">Membrane</keyword>
<feature type="transmembrane region" description="Helical" evidence="5">
    <location>
        <begin position="165"/>
        <end position="194"/>
    </location>
</feature>
<organism evidence="7 8">
    <name type="scientific">Ilex paraguariensis</name>
    <name type="common">yerba mate</name>
    <dbReference type="NCBI Taxonomy" id="185542"/>
    <lineage>
        <taxon>Eukaryota</taxon>
        <taxon>Viridiplantae</taxon>
        <taxon>Streptophyta</taxon>
        <taxon>Embryophyta</taxon>
        <taxon>Tracheophyta</taxon>
        <taxon>Spermatophyta</taxon>
        <taxon>Magnoliopsida</taxon>
        <taxon>eudicotyledons</taxon>
        <taxon>Gunneridae</taxon>
        <taxon>Pentapetalae</taxon>
        <taxon>asterids</taxon>
        <taxon>campanulids</taxon>
        <taxon>Aquifoliales</taxon>
        <taxon>Aquifoliaceae</taxon>
        <taxon>Ilex</taxon>
    </lineage>
</organism>
<protein>
    <recommendedName>
        <fullName evidence="6">Late embryogenesis abundant protein LEA-2 subgroup domain-containing protein</fullName>
    </recommendedName>
</protein>
<proteinExistence type="predicted"/>
<dbReference type="InterPro" id="IPR044839">
    <property type="entry name" value="NDR1-like"/>
</dbReference>
<dbReference type="Proteomes" id="UP001642360">
    <property type="component" value="Unassembled WGS sequence"/>
</dbReference>
<keyword evidence="8" id="KW-1185">Reference proteome</keyword>